<dbReference type="Gene3D" id="3.40.50.1820">
    <property type="entry name" value="alpha/beta hydrolase"/>
    <property type="match status" value="1"/>
</dbReference>
<proteinExistence type="inferred from homology"/>
<dbReference type="PANTHER" id="PTHR23024">
    <property type="entry name" value="ARYLACETAMIDE DEACETYLASE"/>
    <property type="match status" value="1"/>
</dbReference>
<organism evidence="4 5">
    <name type="scientific">Acacia crassicarpa</name>
    <name type="common">northern wattle</name>
    <dbReference type="NCBI Taxonomy" id="499986"/>
    <lineage>
        <taxon>Eukaryota</taxon>
        <taxon>Viridiplantae</taxon>
        <taxon>Streptophyta</taxon>
        <taxon>Embryophyta</taxon>
        <taxon>Tracheophyta</taxon>
        <taxon>Spermatophyta</taxon>
        <taxon>Magnoliopsida</taxon>
        <taxon>eudicotyledons</taxon>
        <taxon>Gunneridae</taxon>
        <taxon>Pentapetalae</taxon>
        <taxon>rosids</taxon>
        <taxon>fabids</taxon>
        <taxon>Fabales</taxon>
        <taxon>Fabaceae</taxon>
        <taxon>Caesalpinioideae</taxon>
        <taxon>mimosoid clade</taxon>
        <taxon>Acacieae</taxon>
        <taxon>Acacia</taxon>
    </lineage>
</organism>
<feature type="domain" description="Alpha/beta hydrolase fold-3" evidence="3">
    <location>
        <begin position="79"/>
        <end position="301"/>
    </location>
</feature>
<dbReference type="InterPro" id="IPR029058">
    <property type="entry name" value="AB_hydrolase_fold"/>
</dbReference>
<evidence type="ECO:0000313" key="4">
    <source>
        <dbReference type="EMBL" id="KAK4280438.1"/>
    </source>
</evidence>
<dbReference type="InterPro" id="IPR050466">
    <property type="entry name" value="Carboxylest/Gibb_receptor"/>
</dbReference>
<dbReference type="EMBL" id="JAWXYG010000002">
    <property type="protein sequence ID" value="KAK4280438.1"/>
    <property type="molecule type" value="Genomic_DNA"/>
</dbReference>
<evidence type="ECO:0000256" key="1">
    <source>
        <dbReference type="ARBA" id="ARBA00010515"/>
    </source>
</evidence>
<name>A0AAE1MZX4_9FABA</name>
<keyword evidence="5" id="KW-1185">Reference proteome</keyword>
<dbReference type="PANTHER" id="PTHR23024:SF654">
    <property type="entry name" value="RECEPTOR GID1, PUTATIVE-RELATED"/>
    <property type="match status" value="1"/>
</dbReference>
<accession>A0AAE1MZX4</accession>
<dbReference type="SUPFAM" id="SSF53474">
    <property type="entry name" value="alpha/beta-Hydrolases"/>
    <property type="match status" value="1"/>
</dbReference>
<keyword evidence="2" id="KW-0378">Hydrolase</keyword>
<protein>
    <recommendedName>
        <fullName evidence="3">Alpha/beta hydrolase fold-3 domain-containing protein</fullName>
    </recommendedName>
</protein>
<dbReference type="GO" id="GO:0016787">
    <property type="term" value="F:hydrolase activity"/>
    <property type="evidence" value="ECO:0007669"/>
    <property type="project" value="UniProtKB-KW"/>
</dbReference>
<comment type="similarity">
    <text evidence="1">Belongs to the 'GDXG' lipolytic enzyme family.</text>
</comment>
<evidence type="ECO:0000313" key="5">
    <source>
        <dbReference type="Proteomes" id="UP001293593"/>
    </source>
</evidence>
<gene>
    <name evidence="4" type="ORF">QN277_012063</name>
</gene>
<reference evidence="4" key="1">
    <citation type="submission" date="2023-10" db="EMBL/GenBank/DDBJ databases">
        <title>Chromosome-level genome of the transformable northern wattle, Acacia crassicarpa.</title>
        <authorList>
            <person name="Massaro I."/>
            <person name="Sinha N.R."/>
            <person name="Poethig S."/>
            <person name="Leichty A.R."/>
        </authorList>
    </citation>
    <scope>NUCLEOTIDE SEQUENCE</scope>
    <source>
        <strain evidence="4">Acra3RX</strain>
        <tissue evidence="4">Leaf</tissue>
    </source>
</reference>
<dbReference type="InterPro" id="IPR013094">
    <property type="entry name" value="AB_hydrolase_3"/>
</dbReference>
<dbReference type="InterPro" id="IPR002168">
    <property type="entry name" value="Lipase_GDXG_HIS_AS"/>
</dbReference>
<comment type="caution">
    <text evidence="4">The sequence shown here is derived from an EMBL/GenBank/DDBJ whole genome shotgun (WGS) entry which is preliminary data.</text>
</comment>
<sequence>MSEFVDDPHQLLHVVRNPDGTFTRSVEDPHTPPTPDPSLPISVLTKDITINQSNNTWLRLFLPRKALEHPSNNSKLPLIVFLHGGGFVYFSAASTIFHDFCSSMASDIGAVVASVDYRLAPEHRLPAACEDAVEALHWIKTSTDDWLREFVDYSNCYVMGNSAGGAIAYHAGLRVADEEVDDLEQLKIKGLILRQPFFGGIQRTESEVRLENNPVFPVCLSDLAWELALPMGANRDHEYCNPTAGDRLEKMEKIREVGWRVMVSGNGGDPLVDRGRELATLMEEKGVKVVTDFEEEGTHGIEFMGDPSKASRLIGLIKHFISS</sequence>
<dbReference type="Pfam" id="PF07859">
    <property type="entry name" value="Abhydrolase_3"/>
    <property type="match status" value="1"/>
</dbReference>
<dbReference type="PROSITE" id="PS01173">
    <property type="entry name" value="LIPASE_GDXG_HIS"/>
    <property type="match status" value="1"/>
</dbReference>
<evidence type="ECO:0000259" key="3">
    <source>
        <dbReference type="Pfam" id="PF07859"/>
    </source>
</evidence>
<dbReference type="Proteomes" id="UP001293593">
    <property type="component" value="Unassembled WGS sequence"/>
</dbReference>
<evidence type="ECO:0000256" key="2">
    <source>
        <dbReference type="ARBA" id="ARBA00022801"/>
    </source>
</evidence>
<dbReference type="AlphaFoldDB" id="A0AAE1MZX4"/>